<dbReference type="GO" id="GO:0005634">
    <property type="term" value="C:nucleus"/>
    <property type="evidence" value="ECO:0007669"/>
    <property type="project" value="TreeGrafter"/>
</dbReference>
<dbReference type="OrthoDB" id="428774at2759"/>
<dbReference type="GO" id="GO:0099509">
    <property type="term" value="P:regulation of presynaptic cytosolic calcium ion concentration"/>
    <property type="evidence" value="ECO:0007669"/>
    <property type="project" value="TreeGrafter"/>
</dbReference>
<feature type="domain" description="EF-hand" evidence="2">
    <location>
        <begin position="259"/>
        <end position="294"/>
    </location>
</feature>
<dbReference type="GO" id="GO:0005829">
    <property type="term" value="C:cytosol"/>
    <property type="evidence" value="ECO:0007669"/>
    <property type="project" value="TreeGrafter"/>
</dbReference>
<dbReference type="PANTHER" id="PTHR19972:SF10">
    <property type="entry name" value="CALBINDIN-32"/>
    <property type="match status" value="1"/>
</dbReference>
<protein>
    <submittedName>
        <fullName evidence="3">Calbindin-32</fullName>
    </submittedName>
</protein>
<evidence type="ECO:0000259" key="2">
    <source>
        <dbReference type="PROSITE" id="PS50222"/>
    </source>
</evidence>
<dbReference type="SUPFAM" id="SSF47473">
    <property type="entry name" value="EF-hand"/>
    <property type="match status" value="2"/>
</dbReference>
<keyword evidence="4" id="KW-1185">Reference proteome</keyword>
<dbReference type="Gene3D" id="1.10.238.10">
    <property type="entry name" value="EF-hand"/>
    <property type="match status" value="3"/>
</dbReference>
<dbReference type="PANTHER" id="PTHR19972">
    <property type="entry name" value="CALBINDIN"/>
    <property type="match status" value="1"/>
</dbReference>
<dbReference type="SMART" id="SM00054">
    <property type="entry name" value="EFh"/>
    <property type="match status" value="6"/>
</dbReference>
<dbReference type="InterPro" id="IPR011992">
    <property type="entry name" value="EF-hand-dom_pair"/>
</dbReference>
<dbReference type="InterPro" id="IPR018247">
    <property type="entry name" value="EF_Hand_1_Ca_BS"/>
</dbReference>
<accession>A0A6J8CIK3</accession>
<dbReference type="GO" id="GO:1900271">
    <property type="term" value="P:regulation of long-term synaptic potentiation"/>
    <property type="evidence" value="ECO:0007669"/>
    <property type="project" value="TreeGrafter"/>
</dbReference>
<dbReference type="PROSITE" id="PS50222">
    <property type="entry name" value="EF_HAND_2"/>
    <property type="match status" value="6"/>
</dbReference>
<dbReference type="Pfam" id="PF13833">
    <property type="entry name" value="EF-hand_8"/>
    <property type="match status" value="1"/>
</dbReference>
<dbReference type="Proteomes" id="UP000507470">
    <property type="component" value="Unassembled WGS sequence"/>
</dbReference>
<dbReference type="Pfam" id="PF13499">
    <property type="entry name" value="EF-hand_7"/>
    <property type="match status" value="1"/>
</dbReference>
<organism evidence="3 4">
    <name type="scientific">Mytilus coruscus</name>
    <name type="common">Sea mussel</name>
    <dbReference type="NCBI Taxonomy" id="42192"/>
    <lineage>
        <taxon>Eukaryota</taxon>
        <taxon>Metazoa</taxon>
        <taxon>Spiralia</taxon>
        <taxon>Lophotrochozoa</taxon>
        <taxon>Mollusca</taxon>
        <taxon>Bivalvia</taxon>
        <taxon>Autobranchia</taxon>
        <taxon>Pteriomorphia</taxon>
        <taxon>Mytilida</taxon>
        <taxon>Mytiloidea</taxon>
        <taxon>Mytilidae</taxon>
        <taxon>Mytilinae</taxon>
        <taxon>Mytilus</taxon>
    </lineage>
</organism>
<feature type="domain" description="EF-hand" evidence="2">
    <location>
        <begin position="302"/>
        <end position="338"/>
    </location>
</feature>
<name>A0A6J8CIK3_MYTCO</name>
<dbReference type="Pfam" id="PF13202">
    <property type="entry name" value="EF-hand_5"/>
    <property type="match status" value="2"/>
</dbReference>
<feature type="domain" description="EF-hand" evidence="2">
    <location>
        <begin position="168"/>
        <end position="203"/>
    </location>
</feature>
<reference evidence="3 4" key="1">
    <citation type="submission" date="2020-06" db="EMBL/GenBank/DDBJ databases">
        <authorList>
            <person name="Li R."/>
            <person name="Bekaert M."/>
        </authorList>
    </citation>
    <scope>NUCLEOTIDE SEQUENCE [LARGE SCALE GENOMIC DNA]</scope>
    <source>
        <strain evidence="4">wild</strain>
    </source>
</reference>
<sequence length="351" mass="40638">MADANKKSTNFLRQFRDLKTREFKQITAAQFMDVWNHYDDDGNGYIEGKELDGFLVELVTSINKEDVGPEVLSPTALEDAKQLVLNAFDENSDGRIDIAELAQILPTEETFLLLFRRDNPLDSSVEFMKVWKEYDKDRSGYIEADELKTFLYDLLKRCKRQGDVTEEQMITYTDTVLKLFDRNGDGKLQFSELAKLLPVKENFLCRPVFKKILCKLVNKKPLRPNKTINQSVPSTKVRKETKPPIQLCNELIIKNANRLTTDDIDRVFSLYDRDNNGNIEDEELCGFLKDLMELVEEDYDEEDLLECKEILLEKCDLNHDGKINKKELAMVLMSYNRISTSDEPDLNEESG</sequence>
<dbReference type="GO" id="GO:0043195">
    <property type="term" value="C:terminal bouton"/>
    <property type="evidence" value="ECO:0007669"/>
    <property type="project" value="TreeGrafter"/>
</dbReference>
<dbReference type="GO" id="GO:0005509">
    <property type="term" value="F:calcium ion binding"/>
    <property type="evidence" value="ECO:0007669"/>
    <property type="project" value="InterPro"/>
</dbReference>
<evidence type="ECO:0000313" key="4">
    <source>
        <dbReference type="Proteomes" id="UP000507470"/>
    </source>
</evidence>
<proteinExistence type="predicted"/>
<dbReference type="AlphaFoldDB" id="A0A6J8CIK3"/>
<feature type="domain" description="EF-hand" evidence="2">
    <location>
        <begin position="76"/>
        <end position="111"/>
    </location>
</feature>
<dbReference type="EMBL" id="CACVKT020005542">
    <property type="protein sequence ID" value="CAC5395541.1"/>
    <property type="molecule type" value="Genomic_DNA"/>
</dbReference>
<feature type="domain" description="EF-hand" evidence="2">
    <location>
        <begin position="26"/>
        <end position="61"/>
    </location>
</feature>
<dbReference type="PROSITE" id="PS00018">
    <property type="entry name" value="EF_HAND_1"/>
    <property type="match status" value="6"/>
</dbReference>
<dbReference type="GO" id="GO:0030425">
    <property type="term" value="C:dendrite"/>
    <property type="evidence" value="ECO:0007669"/>
    <property type="project" value="TreeGrafter"/>
</dbReference>
<keyword evidence="1" id="KW-0106">Calcium</keyword>
<evidence type="ECO:0000313" key="3">
    <source>
        <dbReference type="EMBL" id="CAC5395541.1"/>
    </source>
</evidence>
<dbReference type="InterPro" id="IPR051001">
    <property type="entry name" value="Calbindin_Ca-bind"/>
</dbReference>
<evidence type="ECO:0000256" key="1">
    <source>
        <dbReference type="ARBA" id="ARBA00022837"/>
    </source>
</evidence>
<gene>
    <name evidence="3" type="ORF">MCOR_30204</name>
</gene>
<feature type="domain" description="EF-hand" evidence="2">
    <location>
        <begin position="122"/>
        <end position="157"/>
    </location>
</feature>
<dbReference type="InterPro" id="IPR002048">
    <property type="entry name" value="EF_hand_dom"/>
</dbReference>